<protein>
    <recommendedName>
        <fullName evidence="3">Xylulose 5-phosphate/Fructose 6-phosphate phosphoketolase C-terminal domain-containing protein</fullName>
    </recommendedName>
</protein>
<feature type="domain" description="Xylulose 5-phosphate/Fructose 6-phosphate phosphoketolase C-terminal" evidence="3">
    <location>
        <begin position="1"/>
        <end position="75"/>
    </location>
</feature>
<evidence type="ECO:0000259" key="3">
    <source>
        <dbReference type="Pfam" id="PF09363"/>
    </source>
</evidence>
<sequence>MRGYKESGTTTTPFDMVVRNDLDRYRLVMDVIDRVPGLAVRAAAVRQAMADARSRHHDWIREHGTDLPEVAEWTWGG</sequence>
<comment type="similarity">
    <text evidence="1">Belongs to the XFP family.</text>
</comment>
<dbReference type="Proteomes" id="UP001501721">
    <property type="component" value="Unassembled WGS sequence"/>
</dbReference>
<evidence type="ECO:0000313" key="5">
    <source>
        <dbReference type="Proteomes" id="UP001501721"/>
    </source>
</evidence>
<accession>A0ABP5YA75</accession>
<keyword evidence="2" id="KW-0456">Lyase</keyword>
<dbReference type="PANTHER" id="PTHR31273">
    <property type="entry name" value="PHOSPHOKETOLASE-RELATED"/>
    <property type="match status" value="1"/>
</dbReference>
<keyword evidence="5" id="KW-1185">Reference proteome</keyword>
<dbReference type="InterPro" id="IPR005593">
    <property type="entry name" value="Xul5P/Fru6P_PKetolase"/>
</dbReference>
<evidence type="ECO:0000313" key="4">
    <source>
        <dbReference type="EMBL" id="GAA2477627.1"/>
    </source>
</evidence>
<proteinExistence type="inferred from homology"/>
<dbReference type="PANTHER" id="PTHR31273:SF0">
    <property type="entry name" value="PHOSPHOKETOLASE-RELATED"/>
    <property type="match status" value="1"/>
</dbReference>
<reference evidence="5" key="1">
    <citation type="journal article" date="2019" name="Int. J. Syst. Evol. Microbiol.">
        <title>The Global Catalogue of Microorganisms (GCM) 10K type strain sequencing project: providing services to taxonomists for standard genome sequencing and annotation.</title>
        <authorList>
            <consortium name="The Broad Institute Genomics Platform"/>
            <consortium name="The Broad Institute Genome Sequencing Center for Infectious Disease"/>
            <person name="Wu L."/>
            <person name="Ma J."/>
        </authorList>
    </citation>
    <scope>NUCLEOTIDE SEQUENCE [LARGE SCALE GENOMIC DNA]</scope>
    <source>
        <strain evidence="5">JCM 6923</strain>
    </source>
</reference>
<dbReference type="InterPro" id="IPR018969">
    <property type="entry name" value="Xul5P/Fru6P_PKetolase_C"/>
</dbReference>
<evidence type="ECO:0000256" key="2">
    <source>
        <dbReference type="ARBA" id="ARBA00023239"/>
    </source>
</evidence>
<gene>
    <name evidence="4" type="ORF">GCM10010422_21680</name>
</gene>
<dbReference type="Gene3D" id="3.40.50.920">
    <property type="match status" value="1"/>
</dbReference>
<name>A0ABP5YA75_9ACTN</name>
<dbReference type="Pfam" id="PF09363">
    <property type="entry name" value="XFP_C"/>
    <property type="match status" value="1"/>
</dbReference>
<dbReference type="InterPro" id="IPR009014">
    <property type="entry name" value="Transketo_C/PFOR_II"/>
</dbReference>
<organism evidence="4 5">
    <name type="scientific">Streptomyces graminearus</name>
    <dbReference type="NCBI Taxonomy" id="284030"/>
    <lineage>
        <taxon>Bacteria</taxon>
        <taxon>Bacillati</taxon>
        <taxon>Actinomycetota</taxon>
        <taxon>Actinomycetes</taxon>
        <taxon>Kitasatosporales</taxon>
        <taxon>Streptomycetaceae</taxon>
        <taxon>Streptomyces</taxon>
    </lineage>
</organism>
<dbReference type="EMBL" id="BAAATL010000010">
    <property type="protein sequence ID" value="GAA2477627.1"/>
    <property type="molecule type" value="Genomic_DNA"/>
</dbReference>
<evidence type="ECO:0000256" key="1">
    <source>
        <dbReference type="ARBA" id="ARBA00005623"/>
    </source>
</evidence>
<comment type="caution">
    <text evidence="4">The sequence shown here is derived from an EMBL/GenBank/DDBJ whole genome shotgun (WGS) entry which is preliminary data.</text>
</comment>